<dbReference type="OrthoDB" id="1939479at2759"/>
<dbReference type="Gene3D" id="3.40.395.10">
    <property type="entry name" value="Adenoviral Proteinase, Chain A"/>
    <property type="match status" value="1"/>
</dbReference>
<feature type="compositionally biased region" description="Basic and acidic residues" evidence="5">
    <location>
        <begin position="993"/>
        <end position="1014"/>
    </location>
</feature>
<comment type="similarity">
    <text evidence="1">Belongs to the peptidase C48 family.</text>
</comment>
<name>A0A8H3EAI9_9LECA</name>
<proteinExistence type="inferred from homology"/>
<dbReference type="GO" id="GO:0000338">
    <property type="term" value="P:protein deneddylation"/>
    <property type="evidence" value="ECO:0007669"/>
    <property type="project" value="TreeGrafter"/>
</dbReference>
<feature type="region of interest" description="Disordered" evidence="5">
    <location>
        <begin position="1"/>
        <end position="46"/>
    </location>
</feature>
<dbReference type="InterPro" id="IPR044613">
    <property type="entry name" value="Nep1/2-like"/>
</dbReference>
<keyword evidence="3" id="KW-0378">Hydrolase</keyword>
<feature type="compositionally biased region" description="Polar residues" evidence="5">
    <location>
        <begin position="1"/>
        <end position="18"/>
    </location>
</feature>
<dbReference type="GO" id="GO:0019784">
    <property type="term" value="F:deNEDDylase activity"/>
    <property type="evidence" value="ECO:0007669"/>
    <property type="project" value="InterPro"/>
</dbReference>
<dbReference type="PANTHER" id="PTHR46468">
    <property type="entry name" value="SENTRIN-SPECIFIC PROTEASE 8"/>
    <property type="match status" value="1"/>
</dbReference>
<comment type="caution">
    <text evidence="7">The sequence shown here is derived from an EMBL/GenBank/DDBJ whole genome shotgun (WGS) entry which is preliminary data.</text>
</comment>
<feature type="compositionally biased region" description="Polar residues" evidence="5">
    <location>
        <begin position="109"/>
        <end position="126"/>
    </location>
</feature>
<evidence type="ECO:0000256" key="4">
    <source>
        <dbReference type="ARBA" id="ARBA00022807"/>
    </source>
</evidence>
<feature type="compositionally biased region" description="Basic and acidic residues" evidence="5">
    <location>
        <begin position="962"/>
        <end position="980"/>
    </location>
</feature>
<evidence type="ECO:0000256" key="3">
    <source>
        <dbReference type="ARBA" id="ARBA00022801"/>
    </source>
</evidence>
<feature type="compositionally biased region" description="Basic residues" evidence="5">
    <location>
        <begin position="776"/>
        <end position="786"/>
    </location>
</feature>
<feature type="compositionally biased region" description="Polar residues" evidence="5">
    <location>
        <begin position="29"/>
        <end position="38"/>
    </location>
</feature>
<dbReference type="Pfam" id="PF02902">
    <property type="entry name" value="Peptidase_C48"/>
    <property type="match status" value="1"/>
</dbReference>
<gene>
    <name evidence="7" type="ORF">GOMPHAMPRED_000292</name>
</gene>
<evidence type="ECO:0000313" key="8">
    <source>
        <dbReference type="Proteomes" id="UP000664169"/>
    </source>
</evidence>
<organism evidence="7 8">
    <name type="scientific">Gomphillus americanus</name>
    <dbReference type="NCBI Taxonomy" id="1940652"/>
    <lineage>
        <taxon>Eukaryota</taxon>
        <taxon>Fungi</taxon>
        <taxon>Dikarya</taxon>
        <taxon>Ascomycota</taxon>
        <taxon>Pezizomycotina</taxon>
        <taxon>Lecanoromycetes</taxon>
        <taxon>OSLEUM clade</taxon>
        <taxon>Ostropomycetidae</taxon>
        <taxon>Ostropales</taxon>
        <taxon>Graphidaceae</taxon>
        <taxon>Gomphilloideae</taxon>
        <taxon>Gomphillus</taxon>
    </lineage>
</organism>
<feature type="region of interest" description="Disordered" evidence="5">
    <location>
        <begin position="761"/>
        <end position="793"/>
    </location>
</feature>
<dbReference type="PANTHER" id="PTHR46468:SF1">
    <property type="entry name" value="SENTRIN-SPECIFIC PROTEASE 8"/>
    <property type="match status" value="1"/>
</dbReference>
<protein>
    <recommendedName>
        <fullName evidence="6">Ubiquitin-like protease family profile domain-containing protein</fullName>
    </recommendedName>
</protein>
<keyword evidence="8" id="KW-1185">Reference proteome</keyword>
<keyword evidence="4" id="KW-0788">Thiol protease</keyword>
<sequence length="1354" mass="149929">MSNKLSVPTQSIFIPTRTSRNRRSPVEPVTSQSTSSQDPPAEAPRVPAQSYADIAEIPATRLQTVASPSLLTIGSPLNQAIHFQKSSRPGTFGLSKSSPAQQLTRATQNFQVSGTPQTFQSNTDFSTPEEAPRSNKRRGQVGTLGPAPAAPLPTIVITAPNTTTPITTASVATVPATTRPVIRCPVVTVPVTAAPVDTTPFNFNTAPVAYAPASIVTASATATPVITTPDFISPAPVTTLAASTAPVITTPDLISPAPVTTVSVTTAPVSTSSVTAAPAFTAQVTTASVNTSPFDFNTAPATTAPVKETELAVSTSTPQKFESSFRNTSRAITQRSAKPAPTSSTDYNTSISDHKLYELLYEFNRRCSLEAAQPEPDHFLNLPSPPPEDEFSPFADEDFLLLDDVQETVPENQDLVLDDLFVENPFLGDLDIDLPDFDYPEFDDNLLFDKDLVLEDAEEPLEQEDEDLVLENAEEPLEQEDEDLILEDAIVPVQTEDNKQATLPQIVQDTANQKAEEDRFENLDCTTTPAPTTLVVSDSVQEAKDNIVVQSLNKHSIYIPLPIDINNNQSILEGLKHKATHTGDSIDIKAVQVFEQCLTNTITCPAANDIVRPEVRSEIEFLVLHFPGLLHILEQIGSQVIVADLVHLPSYCKLALIITYDTTLACEIQLLLKQRLEEVQRQQELVSLEIAKQEELSRQEWIAAQPLRSLIPDPNRELPIATPVSSSKKISTPKWKVEKRSLSQRSSLFNFSQRSRWTRTEAHPSPFPLQVPHHFAPVKRSKRSQRRVTSTNEKAALRSLVLTNVQRKQSELLQSRPPKRSYQVFLEDDDQPESEEQSLSELSETSNAVLIGKGSKYCVRDSYIKSWPQGFQPRTRSQRSGTYVERVVHKGTRYALTTMLAAKRLCVESLNALSINLEDAQRAMFGREIKTTTTNGAQTTKKSAGPTSSKTHQNDEAETPPSDEKKEGNSIKDFEWDDNPKLNQPTKMSALESRNETSEESRDGSNDGSVERPSPDFGDESPSMTLEDVQNIGLAGLLLDDEKEKSPLRLELSERRAELRSQEQAERQRKAQEEKERKILEEKLRAERLGRIQIPDGSALFQDLSDELEELVERAVNTHQPHKQLCLSFEGVPLHGQDFQRLKPTAWLNDEIINAFIGLNVQHVKQLFGHKRKAIPVAEMFLSGFYSNLEAGNSTGDGAYSKVKRWASRKFVGGQDFLKCNLVITPVNLGNSHWTLLAFWPKHRVVEFYDSFQDPTCSRKVLSLAKEYVEGELASLYVDSEWSFRPGKSPEQHNGYDCGVFVCTTAKLLLLGYEPEVSYTGANMAGQRRRIAAELLTGELTGELQPSLAEDWLR</sequence>
<dbReference type="PROSITE" id="PS50600">
    <property type="entry name" value="ULP_PROTEASE"/>
    <property type="match status" value="1"/>
</dbReference>
<dbReference type="GO" id="GO:0008234">
    <property type="term" value="F:cysteine-type peptidase activity"/>
    <property type="evidence" value="ECO:0007669"/>
    <property type="project" value="UniProtKB-KW"/>
</dbReference>
<dbReference type="InterPro" id="IPR038765">
    <property type="entry name" value="Papain-like_cys_pep_sf"/>
</dbReference>
<dbReference type="Proteomes" id="UP000664169">
    <property type="component" value="Unassembled WGS sequence"/>
</dbReference>
<evidence type="ECO:0000313" key="7">
    <source>
        <dbReference type="EMBL" id="CAF9903476.1"/>
    </source>
</evidence>
<keyword evidence="2" id="KW-0645">Protease</keyword>
<evidence type="ECO:0000256" key="2">
    <source>
        <dbReference type="ARBA" id="ARBA00022670"/>
    </source>
</evidence>
<dbReference type="InterPro" id="IPR003653">
    <property type="entry name" value="Peptidase_C48_C"/>
</dbReference>
<dbReference type="SUPFAM" id="SSF54001">
    <property type="entry name" value="Cysteine proteinases"/>
    <property type="match status" value="1"/>
</dbReference>
<feature type="compositionally biased region" description="Low complexity" evidence="5">
    <location>
        <begin position="931"/>
        <end position="942"/>
    </location>
</feature>
<feature type="domain" description="Ubiquitin-like protease family profile" evidence="6">
    <location>
        <begin position="1132"/>
        <end position="1309"/>
    </location>
</feature>
<feature type="region of interest" description="Disordered" evidence="5">
    <location>
        <begin position="313"/>
        <end position="347"/>
    </location>
</feature>
<dbReference type="EMBL" id="CAJPDQ010000001">
    <property type="protein sequence ID" value="CAF9903476.1"/>
    <property type="molecule type" value="Genomic_DNA"/>
</dbReference>
<feature type="region of interest" description="Disordered" evidence="5">
    <location>
        <begin position="930"/>
        <end position="1024"/>
    </location>
</feature>
<feature type="region of interest" description="Disordered" evidence="5">
    <location>
        <begin position="1056"/>
        <end position="1075"/>
    </location>
</feature>
<evidence type="ECO:0000259" key="6">
    <source>
        <dbReference type="PROSITE" id="PS50600"/>
    </source>
</evidence>
<feature type="region of interest" description="Disordered" evidence="5">
    <location>
        <begin position="109"/>
        <end position="148"/>
    </location>
</feature>
<evidence type="ECO:0000256" key="5">
    <source>
        <dbReference type="SAM" id="MobiDB-lite"/>
    </source>
</evidence>
<evidence type="ECO:0000256" key="1">
    <source>
        <dbReference type="ARBA" id="ARBA00005234"/>
    </source>
</evidence>
<dbReference type="GO" id="GO:0006508">
    <property type="term" value="P:proteolysis"/>
    <property type="evidence" value="ECO:0007669"/>
    <property type="project" value="UniProtKB-KW"/>
</dbReference>
<accession>A0A8H3EAI9</accession>
<reference evidence="7" key="1">
    <citation type="submission" date="2021-03" db="EMBL/GenBank/DDBJ databases">
        <authorList>
            <person name="Tagirdzhanova G."/>
        </authorList>
    </citation>
    <scope>NUCLEOTIDE SEQUENCE</scope>
</reference>